<organism evidence="2 3">
    <name type="scientific">Parabacteroides faecalis</name>
    <dbReference type="NCBI Taxonomy" id="2924040"/>
    <lineage>
        <taxon>Bacteria</taxon>
        <taxon>Pseudomonadati</taxon>
        <taxon>Bacteroidota</taxon>
        <taxon>Bacteroidia</taxon>
        <taxon>Bacteroidales</taxon>
        <taxon>Tannerellaceae</taxon>
        <taxon>Parabacteroides</taxon>
    </lineage>
</organism>
<evidence type="ECO:0000259" key="1">
    <source>
        <dbReference type="Pfam" id="PF13470"/>
    </source>
</evidence>
<proteinExistence type="predicted"/>
<accession>A0ABT0C5L8</accession>
<protein>
    <submittedName>
        <fullName evidence="2">Toxin-antitoxin system toxin component, PIN family</fullName>
    </submittedName>
</protein>
<dbReference type="InterPro" id="IPR029060">
    <property type="entry name" value="PIN-like_dom_sf"/>
</dbReference>
<dbReference type="InterPro" id="IPR002850">
    <property type="entry name" value="PIN_toxin-like"/>
</dbReference>
<dbReference type="SUPFAM" id="SSF88723">
    <property type="entry name" value="PIN domain-like"/>
    <property type="match status" value="1"/>
</dbReference>
<dbReference type="RefSeq" id="WP_243326603.1">
    <property type="nucleotide sequence ID" value="NZ_JAKZMM010000069.1"/>
</dbReference>
<name>A0ABT0C5L8_9BACT</name>
<dbReference type="Pfam" id="PF13470">
    <property type="entry name" value="PIN_3"/>
    <property type="match status" value="1"/>
</dbReference>
<dbReference type="PANTHER" id="PTHR34610:SF3">
    <property type="entry name" value="SSL7007 PROTEIN"/>
    <property type="match status" value="1"/>
</dbReference>
<keyword evidence="3" id="KW-1185">Reference proteome</keyword>
<dbReference type="InterPro" id="IPR002716">
    <property type="entry name" value="PIN_dom"/>
</dbReference>
<dbReference type="EMBL" id="JAKZMM010000069">
    <property type="protein sequence ID" value="MCJ2382301.1"/>
    <property type="molecule type" value="Genomic_DNA"/>
</dbReference>
<feature type="domain" description="PIN" evidence="1">
    <location>
        <begin position="10"/>
        <end position="115"/>
    </location>
</feature>
<evidence type="ECO:0000313" key="2">
    <source>
        <dbReference type="EMBL" id="MCJ2382301.1"/>
    </source>
</evidence>
<evidence type="ECO:0000313" key="3">
    <source>
        <dbReference type="Proteomes" id="UP001165444"/>
    </source>
</evidence>
<reference evidence="2 3" key="1">
    <citation type="submission" date="2022-03" db="EMBL/GenBank/DDBJ databases">
        <title>Parabacteroides sp. nov. isolated from swine feces.</title>
        <authorList>
            <person name="Bak J.E."/>
        </authorList>
    </citation>
    <scope>NUCLEOTIDE SEQUENCE [LARGE SCALE GENOMIC DNA]</scope>
    <source>
        <strain evidence="2 3">AGMB00274</strain>
    </source>
</reference>
<dbReference type="Proteomes" id="UP001165444">
    <property type="component" value="Unassembled WGS sequence"/>
</dbReference>
<gene>
    <name evidence="2" type="ORF">MUN53_17075</name>
</gene>
<comment type="caution">
    <text evidence="2">The sequence shown here is derived from an EMBL/GenBank/DDBJ whole genome shotgun (WGS) entry which is preliminary data.</text>
</comment>
<dbReference type="NCBIfam" id="TIGR00305">
    <property type="entry name" value="putative toxin-antitoxin system toxin component, PIN family"/>
    <property type="match status" value="1"/>
</dbReference>
<dbReference type="PANTHER" id="PTHR34610">
    <property type="entry name" value="SSL7007 PROTEIN"/>
    <property type="match status" value="1"/>
</dbReference>
<sequence>MKNDNSRRLVVIDTNCLLQMLGRYNRYHCLWEAFLQERFIWCISNDIVNEYEEILTLKASAKVAYLFMQTLMRSPNIAKNDPYFHFRLIEQDKDDNKFVDCAIVAGADYIVSEDSHFRTLKSIPFPKVNVLLLDEFMKDIFPEEK</sequence>